<dbReference type="RefSeq" id="WP_066594798.1">
    <property type="nucleotide sequence ID" value="NZ_CAJTBZ010000014.1"/>
</dbReference>
<evidence type="ECO:0000313" key="7">
    <source>
        <dbReference type="Proteomes" id="UP000214610"/>
    </source>
</evidence>
<comment type="caution">
    <text evidence="6">The sequence shown here is derived from an EMBL/GenBank/DDBJ whole genome shotgun (WGS) entry which is preliminary data.</text>
</comment>
<evidence type="ECO:0000256" key="2">
    <source>
        <dbReference type="ARBA" id="ARBA00023015"/>
    </source>
</evidence>
<dbReference type="AlphaFoldDB" id="A0A227KPA9"/>
<dbReference type="GeneID" id="78362504"/>
<protein>
    <submittedName>
        <fullName evidence="6">LysR family transcriptional regulator</fullName>
    </submittedName>
</protein>
<dbReference type="FunFam" id="1.10.10.10:FF:000001">
    <property type="entry name" value="LysR family transcriptional regulator"/>
    <property type="match status" value="1"/>
</dbReference>
<dbReference type="PANTHER" id="PTHR30419:SF8">
    <property type="entry name" value="NITROGEN ASSIMILATION TRANSCRIPTIONAL ACTIVATOR-RELATED"/>
    <property type="match status" value="1"/>
</dbReference>
<feature type="domain" description="HTH lysR-type" evidence="5">
    <location>
        <begin position="1"/>
        <end position="58"/>
    </location>
</feature>
<proteinExistence type="inferred from homology"/>
<name>A0A227KPA9_9BURK</name>
<dbReference type="GO" id="GO:0003677">
    <property type="term" value="F:DNA binding"/>
    <property type="evidence" value="ECO:0007669"/>
    <property type="project" value="UniProtKB-KW"/>
</dbReference>
<comment type="similarity">
    <text evidence="1">Belongs to the LysR transcriptional regulatory family.</text>
</comment>
<dbReference type="Gene3D" id="3.40.190.290">
    <property type="match status" value="1"/>
</dbReference>
<gene>
    <name evidence="6" type="ORF">ADH67_03565</name>
</gene>
<keyword evidence="2" id="KW-0805">Transcription regulation</keyword>
<evidence type="ECO:0000259" key="5">
    <source>
        <dbReference type="PROSITE" id="PS50931"/>
    </source>
</evidence>
<keyword evidence="7" id="KW-1185">Reference proteome</keyword>
<organism evidence="6 7">
    <name type="scientific">Turicimonas muris</name>
    <dbReference type="NCBI Taxonomy" id="1796652"/>
    <lineage>
        <taxon>Bacteria</taxon>
        <taxon>Pseudomonadati</taxon>
        <taxon>Pseudomonadota</taxon>
        <taxon>Betaproteobacteria</taxon>
        <taxon>Burkholderiales</taxon>
        <taxon>Sutterellaceae</taxon>
        <taxon>Turicimonas</taxon>
    </lineage>
</organism>
<dbReference type="Pfam" id="PF00126">
    <property type="entry name" value="HTH_1"/>
    <property type="match status" value="1"/>
</dbReference>
<dbReference type="EMBL" id="NHMP01000002">
    <property type="protein sequence ID" value="OXE50097.1"/>
    <property type="molecule type" value="Genomic_DNA"/>
</dbReference>
<dbReference type="GO" id="GO:0005829">
    <property type="term" value="C:cytosol"/>
    <property type="evidence" value="ECO:0007669"/>
    <property type="project" value="TreeGrafter"/>
</dbReference>
<evidence type="ECO:0000256" key="1">
    <source>
        <dbReference type="ARBA" id="ARBA00009437"/>
    </source>
</evidence>
<dbReference type="PANTHER" id="PTHR30419">
    <property type="entry name" value="HTH-TYPE TRANSCRIPTIONAL REGULATOR YBHD"/>
    <property type="match status" value="1"/>
</dbReference>
<dbReference type="CDD" id="cd05466">
    <property type="entry name" value="PBP2_LTTR_substrate"/>
    <property type="match status" value="1"/>
</dbReference>
<dbReference type="Proteomes" id="UP000214610">
    <property type="component" value="Unassembled WGS sequence"/>
</dbReference>
<sequence length="303" mass="34243">MDIRALKYFVKVADEKSFLRASEKLFTTQPNVSRTIKQLEEELNVQLFIRHGKGVSLSQAGISLLKRAKVIVELTDKAKAELASETIPQISIAAGETTAIGPLGTALKQLRKQYPQALLHIYSGNEEEVCTKIDDRTSDLGIIFDSKRLHSYDYYRLPRLEKWALVMRNDAPLAKEKFITPEMIKGLPLILSRTLLTVNMLPGWLGYGIDQLNIAATFNLATTPKFLIPTTEYYMLTFGDIVVGPEEKNLTAVPLKPPLESPMFLIWSKELIFNKPLKLFLDCLVKTFHEQTKETQEKPFSVG</sequence>
<dbReference type="InterPro" id="IPR050950">
    <property type="entry name" value="HTH-type_LysR_regulators"/>
</dbReference>
<evidence type="ECO:0000313" key="6">
    <source>
        <dbReference type="EMBL" id="OXE50097.1"/>
    </source>
</evidence>
<dbReference type="InterPro" id="IPR036388">
    <property type="entry name" value="WH-like_DNA-bd_sf"/>
</dbReference>
<reference evidence="7" key="1">
    <citation type="submission" date="2017-05" db="EMBL/GenBank/DDBJ databases">
        <title>Improved OligoMM genomes.</title>
        <authorList>
            <person name="Garzetti D."/>
        </authorList>
    </citation>
    <scope>NUCLEOTIDE SEQUENCE [LARGE SCALE GENOMIC DNA]</scope>
    <source>
        <strain evidence="7">YL45</strain>
    </source>
</reference>
<evidence type="ECO:0000256" key="3">
    <source>
        <dbReference type="ARBA" id="ARBA00023125"/>
    </source>
</evidence>
<dbReference type="PRINTS" id="PR00039">
    <property type="entry name" value="HTHLYSR"/>
</dbReference>
<dbReference type="GO" id="GO:0003700">
    <property type="term" value="F:DNA-binding transcription factor activity"/>
    <property type="evidence" value="ECO:0007669"/>
    <property type="project" value="InterPro"/>
</dbReference>
<dbReference type="InterPro" id="IPR036390">
    <property type="entry name" value="WH_DNA-bd_sf"/>
</dbReference>
<dbReference type="Gene3D" id="1.10.10.10">
    <property type="entry name" value="Winged helix-like DNA-binding domain superfamily/Winged helix DNA-binding domain"/>
    <property type="match status" value="1"/>
</dbReference>
<evidence type="ECO:0000256" key="4">
    <source>
        <dbReference type="ARBA" id="ARBA00023163"/>
    </source>
</evidence>
<keyword evidence="4" id="KW-0804">Transcription</keyword>
<accession>A0A227KPA9</accession>
<dbReference type="SUPFAM" id="SSF46785">
    <property type="entry name" value="Winged helix' DNA-binding domain"/>
    <property type="match status" value="1"/>
</dbReference>
<dbReference type="SUPFAM" id="SSF53850">
    <property type="entry name" value="Periplasmic binding protein-like II"/>
    <property type="match status" value="1"/>
</dbReference>
<dbReference type="InterPro" id="IPR005119">
    <property type="entry name" value="LysR_subst-bd"/>
</dbReference>
<dbReference type="Pfam" id="PF03466">
    <property type="entry name" value="LysR_substrate"/>
    <property type="match status" value="1"/>
</dbReference>
<dbReference type="InterPro" id="IPR000847">
    <property type="entry name" value="LysR_HTH_N"/>
</dbReference>
<keyword evidence="3" id="KW-0238">DNA-binding</keyword>
<dbReference type="PROSITE" id="PS50931">
    <property type="entry name" value="HTH_LYSR"/>
    <property type="match status" value="1"/>
</dbReference>